<keyword evidence="2" id="KW-1185">Reference proteome</keyword>
<evidence type="ECO:0000313" key="2">
    <source>
        <dbReference type="Proteomes" id="UP000649739"/>
    </source>
</evidence>
<proteinExistence type="predicted"/>
<name>A0A8J3F9Y8_9ACTN</name>
<accession>A0A8J3F9Y8</accession>
<reference evidence="1" key="2">
    <citation type="submission" date="2020-09" db="EMBL/GenBank/DDBJ databases">
        <authorList>
            <person name="Sun Q."/>
            <person name="Ohkuma M."/>
        </authorList>
    </citation>
    <scope>NUCLEOTIDE SEQUENCE</scope>
    <source>
        <strain evidence="1">JCM 3090</strain>
    </source>
</reference>
<comment type="caution">
    <text evidence="1">The sequence shown here is derived from an EMBL/GenBank/DDBJ whole genome shotgun (WGS) entry which is preliminary data.</text>
</comment>
<organism evidence="1 2">
    <name type="scientific">Pilimelia anulata</name>
    <dbReference type="NCBI Taxonomy" id="53371"/>
    <lineage>
        <taxon>Bacteria</taxon>
        <taxon>Bacillati</taxon>
        <taxon>Actinomycetota</taxon>
        <taxon>Actinomycetes</taxon>
        <taxon>Micromonosporales</taxon>
        <taxon>Micromonosporaceae</taxon>
        <taxon>Pilimelia</taxon>
    </lineage>
</organism>
<evidence type="ECO:0000313" key="1">
    <source>
        <dbReference type="EMBL" id="GGJ90310.1"/>
    </source>
</evidence>
<protein>
    <submittedName>
        <fullName evidence="1">Uncharacterized protein</fullName>
    </submittedName>
</protein>
<dbReference type="Proteomes" id="UP000649739">
    <property type="component" value="Unassembled WGS sequence"/>
</dbReference>
<dbReference type="EMBL" id="BMQB01000003">
    <property type="protein sequence ID" value="GGJ90310.1"/>
    <property type="molecule type" value="Genomic_DNA"/>
</dbReference>
<sequence>MQVCGFVPMQGAAATPEHHLPLHQHVSLRIDGPAPGPGLLEGVLEQPAVRVWTGVAVRRMESFDGLELRLATTVPGFATLTAEPAAVEAGLVAPALPDRAAAVVAESTLAYLTLRPTYPDELGRDRFEFGVIAHGPDATTLADTIDEQVCTWDANRAGPAPTITAHPADTPDELLPTCGLVFDRNHTRLTVAWPTRQP</sequence>
<gene>
    <name evidence="1" type="ORF">GCM10010123_20150</name>
</gene>
<dbReference type="AlphaFoldDB" id="A0A8J3F9Y8"/>
<reference evidence="1" key="1">
    <citation type="journal article" date="2014" name="Int. J. Syst. Evol. Microbiol.">
        <title>Complete genome sequence of Corynebacterium casei LMG S-19264T (=DSM 44701T), isolated from a smear-ripened cheese.</title>
        <authorList>
            <consortium name="US DOE Joint Genome Institute (JGI-PGF)"/>
            <person name="Walter F."/>
            <person name="Albersmeier A."/>
            <person name="Kalinowski J."/>
            <person name="Ruckert C."/>
        </authorList>
    </citation>
    <scope>NUCLEOTIDE SEQUENCE</scope>
    <source>
        <strain evidence="1">JCM 3090</strain>
    </source>
</reference>